<evidence type="ECO:0000313" key="2">
    <source>
        <dbReference type="Proteomes" id="UP001497382"/>
    </source>
</evidence>
<gene>
    <name evidence="1" type="ORF">LARSCL_LOCUS2144</name>
</gene>
<organism evidence="1 2">
    <name type="scientific">Larinioides sclopetarius</name>
    <dbReference type="NCBI Taxonomy" id="280406"/>
    <lineage>
        <taxon>Eukaryota</taxon>
        <taxon>Metazoa</taxon>
        <taxon>Ecdysozoa</taxon>
        <taxon>Arthropoda</taxon>
        <taxon>Chelicerata</taxon>
        <taxon>Arachnida</taxon>
        <taxon>Araneae</taxon>
        <taxon>Araneomorphae</taxon>
        <taxon>Entelegynae</taxon>
        <taxon>Araneoidea</taxon>
        <taxon>Araneidae</taxon>
        <taxon>Larinioides</taxon>
    </lineage>
</organism>
<accession>A0AAV1YZQ5</accession>
<dbReference type="AlphaFoldDB" id="A0AAV1YZQ5"/>
<sequence>MLLEKKLSVFTFGNKTPKEKMYDVVKITLENKNSPKSKIEIEALVTEEICGSNIPPPPNLNEITRNKYLQNLTLADNPTCEEHISLLIGADYYYNIVLGNIKRINKELVAVQTVFGWCLQGIKGENSASMTMNILVEEKLISEQIKKFWDLETSGLINSKEEIDPSENEAMKKFESN</sequence>
<evidence type="ECO:0008006" key="3">
    <source>
        <dbReference type="Google" id="ProtNLM"/>
    </source>
</evidence>
<proteinExistence type="predicted"/>
<comment type="caution">
    <text evidence="1">The sequence shown here is derived from an EMBL/GenBank/DDBJ whole genome shotgun (WGS) entry which is preliminary data.</text>
</comment>
<reference evidence="1 2" key="1">
    <citation type="submission" date="2024-04" db="EMBL/GenBank/DDBJ databases">
        <authorList>
            <person name="Rising A."/>
            <person name="Reimegard J."/>
            <person name="Sonavane S."/>
            <person name="Akerstrom W."/>
            <person name="Nylinder S."/>
            <person name="Hedman E."/>
            <person name="Kallberg Y."/>
        </authorList>
    </citation>
    <scope>NUCLEOTIDE SEQUENCE [LARGE SCALE GENOMIC DNA]</scope>
</reference>
<dbReference type="Proteomes" id="UP001497382">
    <property type="component" value="Unassembled WGS sequence"/>
</dbReference>
<evidence type="ECO:0000313" key="1">
    <source>
        <dbReference type="EMBL" id="CAL1264767.1"/>
    </source>
</evidence>
<protein>
    <recommendedName>
        <fullName evidence="3">Peptidase aspartic putative domain-containing protein</fullName>
    </recommendedName>
</protein>
<keyword evidence="2" id="KW-1185">Reference proteome</keyword>
<dbReference type="EMBL" id="CAXIEN010000014">
    <property type="protein sequence ID" value="CAL1264767.1"/>
    <property type="molecule type" value="Genomic_DNA"/>
</dbReference>
<name>A0AAV1YZQ5_9ARAC</name>